<keyword evidence="1" id="KW-0175">Coiled coil</keyword>
<keyword evidence="3" id="KW-0812">Transmembrane</keyword>
<keyword evidence="3" id="KW-0472">Membrane</keyword>
<dbReference type="EMBL" id="CP071527">
    <property type="protein sequence ID" value="USQ14951.1"/>
    <property type="molecule type" value="Genomic_DNA"/>
</dbReference>
<name>A0ABY4YBE2_9GAMM</name>
<feature type="compositionally biased region" description="Polar residues" evidence="2">
    <location>
        <begin position="754"/>
        <end position="763"/>
    </location>
</feature>
<protein>
    <recommendedName>
        <fullName evidence="6">Effector protein B, substrate of the Dot/Icm secretion system</fullName>
    </recommendedName>
</protein>
<evidence type="ECO:0000313" key="4">
    <source>
        <dbReference type="EMBL" id="USQ14951.1"/>
    </source>
</evidence>
<organism evidence="4 5">
    <name type="scientific">Legionella lytica</name>
    <dbReference type="NCBI Taxonomy" id="96232"/>
    <lineage>
        <taxon>Bacteria</taxon>
        <taxon>Pseudomonadati</taxon>
        <taxon>Pseudomonadota</taxon>
        <taxon>Gammaproteobacteria</taxon>
        <taxon>Legionellales</taxon>
        <taxon>Legionellaceae</taxon>
        <taxon>Legionella</taxon>
    </lineage>
</organism>
<evidence type="ECO:0000313" key="5">
    <source>
        <dbReference type="Proteomes" id="UP001057474"/>
    </source>
</evidence>
<proteinExistence type="predicted"/>
<dbReference type="Proteomes" id="UP001057474">
    <property type="component" value="Chromosome"/>
</dbReference>
<feature type="coiled-coil region" evidence="1">
    <location>
        <begin position="422"/>
        <end position="449"/>
    </location>
</feature>
<reference evidence="4" key="1">
    <citation type="submission" date="2021-03" db="EMBL/GenBank/DDBJ databases">
        <title>Legionella lytica PCM 2298.</title>
        <authorList>
            <person name="Koper P."/>
        </authorList>
    </citation>
    <scope>NUCLEOTIDE SEQUENCE</scope>
    <source>
        <strain evidence="4">PCM 2298</strain>
    </source>
</reference>
<gene>
    <name evidence="4" type="ORF">J2N86_06555</name>
</gene>
<sequence>MTDKKLDIVASTIDQDQQTVASQWANTFLHNKPTDVGTQIMQLLSACVAAGDFKTRSAFSSSDELQAPNDKLTIADYLSHASRIILDYQDLSEANRAELLSYFPAPDSSNSVFSRSATHNVYRNSEETIVEGKGLIIGLRGQLPSMLNTPRDFGVNIAMGGEGKKNFYGKTISSNGFSGHVYFHKNDSNNLLMVGLEQSAPAASILELFTGHPTYSEEEQQNNDQFGQGHSLTGASDVYTAAASLYFSDPVYQAKLVLEKGCFPPEKYGAMQVTLTNKNWPAIKSFLDQLKQAAAKKSEAELLQHLLKKPTTASSQEQECKSYVALDFKAYLQRVYSTFIKNSGLSQPQQLEFQILQDGLLELIKKLQKGDVDSYEEFRNLIEQIQDNESIPTQYKEAIARIEKLFKLQLSLDNGLNAAHQELMLKARFEELQEERNELVQKIVAIKQYFESDYINKDSGISKFLLDLEEQLSLLLQPQDDSLSVTEIDLGVSIIVSNPVSGISAEKVKELDQQIKQCRVILSQAPKLHSQAAMDEQLGLLAQEKENRIQLEQEFASYKLQQQQLTNAHLETQQRLQAEIEEARKRYEQLLKQGQTAQARMARIAPILSDIEDLEKLKKDLAKKGPKTAQAEEEAGQLISALRGIISQYGNNPTENEEEALADFKSECTRELLKPRAELDKHERFRHIISNIILALSLLLVGYVVAAGVNRVATGRYTFFNDSASTLKENVAGLTINAAPQVQEQKPDEDQGSVIDSTIQPQR</sequence>
<dbReference type="RefSeq" id="WP_252582003.1">
    <property type="nucleotide sequence ID" value="NZ_CP071527.1"/>
</dbReference>
<feature type="region of interest" description="Disordered" evidence="2">
    <location>
        <begin position="740"/>
        <end position="763"/>
    </location>
</feature>
<accession>A0ABY4YBE2</accession>
<feature type="transmembrane region" description="Helical" evidence="3">
    <location>
        <begin position="688"/>
        <end position="709"/>
    </location>
</feature>
<evidence type="ECO:0008006" key="6">
    <source>
        <dbReference type="Google" id="ProtNLM"/>
    </source>
</evidence>
<evidence type="ECO:0000256" key="1">
    <source>
        <dbReference type="SAM" id="Coils"/>
    </source>
</evidence>
<keyword evidence="5" id="KW-1185">Reference proteome</keyword>
<evidence type="ECO:0000256" key="3">
    <source>
        <dbReference type="SAM" id="Phobius"/>
    </source>
</evidence>
<evidence type="ECO:0000256" key="2">
    <source>
        <dbReference type="SAM" id="MobiDB-lite"/>
    </source>
</evidence>
<keyword evidence="3" id="KW-1133">Transmembrane helix</keyword>
<feature type="coiled-coil region" evidence="1">
    <location>
        <begin position="534"/>
        <end position="600"/>
    </location>
</feature>